<gene>
    <name evidence="2" type="ORF">Pan216_43640</name>
</gene>
<keyword evidence="3" id="KW-1185">Reference proteome</keyword>
<feature type="transmembrane region" description="Helical" evidence="1">
    <location>
        <begin position="24"/>
        <end position="44"/>
    </location>
</feature>
<evidence type="ECO:0000256" key="1">
    <source>
        <dbReference type="SAM" id="Phobius"/>
    </source>
</evidence>
<dbReference type="EMBL" id="CP036279">
    <property type="protein sequence ID" value="QDU63484.1"/>
    <property type="molecule type" value="Genomic_DNA"/>
</dbReference>
<keyword evidence="1" id="KW-0472">Membrane</keyword>
<keyword evidence="1" id="KW-0812">Transmembrane</keyword>
<evidence type="ECO:0000313" key="3">
    <source>
        <dbReference type="Proteomes" id="UP000317093"/>
    </source>
</evidence>
<protein>
    <submittedName>
        <fullName evidence="2">Uncharacterized protein</fullName>
    </submittedName>
</protein>
<reference evidence="2 3" key="1">
    <citation type="submission" date="2019-02" db="EMBL/GenBank/DDBJ databases">
        <title>Deep-cultivation of Planctomycetes and their phenomic and genomic characterization uncovers novel biology.</title>
        <authorList>
            <person name="Wiegand S."/>
            <person name="Jogler M."/>
            <person name="Boedeker C."/>
            <person name="Pinto D."/>
            <person name="Vollmers J."/>
            <person name="Rivas-Marin E."/>
            <person name="Kohn T."/>
            <person name="Peeters S.H."/>
            <person name="Heuer A."/>
            <person name="Rast P."/>
            <person name="Oberbeckmann S."/>
            <person name="Bunk B."/>
            <person name="Jeske O."/>
            <person name="Meyerdierks A."/>
            <person name="Storesund J.E."/>
            <person name="Kallscheuer N."/>
            <person name="Luecker S."/>
            <person name="Lage O.M."/>
            <person name="Pohl T."/>
            <person name="Merkel B.J."/>
            <person name="Hornburger P."/>
            <person name="Mueller R.-W."/>
            <person name="Bruemmer F."/>
            <person name="Labrenz M."/>
            <person name="Spormann A.M."/>
            <person name="Op den Camp H."/>
            <person name="Overmann J."/>
            <person name="Amann R."/>
            <person name="Jetten M.S.M."/>
            <person name="Mascher T."/>
            <person name="Medema M.H."/>
            <person name="Devos D.P."/>
            <person name="Kaster A.-K."/>
            <person name="Ovreas L."/>
            <person name="Rohde M."/>
            <person name="Galperin M.Y."/>
            <person name="Jogler C."/>
        </authorList>
    </citation>
    <scope>NUCLEOTIDE SEQUENCE [LARGE SCALE GENOMIC DNA]</scope>
    <source>
        <strain evidence="2 3">Pan216</strain>
    </source>
</reference>
<dbReference type="KEGG" id="knv:Pan216_43640"/>
<evidence type="ECO:0000313" key="2">
    <source>
        <dbReference type="EMBL" id="QDU63484.1"/>
    </source>
</evidence>
<dbReference type="AlphaFoldDB" id="A0A518B926"/>
<proteinExistence type="predicted"/>
<organism evidence="2 3">
    <name type="scientific">Kolteria novifilia</name>
    <dbReference type="NCBI Taxonomy" id="2527975"/>
    <lineage>
        <taxon>Bacteria</taxon>
        <taxon>Pseudomonadati</taxon>
        <taxon>Planctomycetota</taxon>
        <taxon>Planctomycetia</taxon>
        <taxon>Kolteriales</taxon>
        <taxon>Kolteriaceae</taxon>
        <taxon>Kolteria</taxon>
    </lineage>
</organism>
<sequence>MFEVGAVRDDGHVGMDSTMKQTKWALVGALLSGVLIGSVGWWIAQPGDAYAQASSVLPAEQKGIVALLSPNQSGSQLLYLIDQPRQSLCVYSFDSKTKKLKLAAVRHFGADQQLAEFNNEPPTVAEIERLVRPR</sequence>
<keyword evidence="1" id="KW-1133">Transmembrane helix</keyword>
<dbReference type="Proteomes" id="UP000317093">
    <property type="component" value="Chromosome"/>
</dbReference>
<accession>A0A518B926</accession>
<name>A0A518B926_9BACT</name>